<proteinExistence type="predicted"/>
<organism evidence="1 2">
    <name type="scientific">Catharanthus roseus</name>
    <name type="common">Madagascar periwinkle</name>
    <name type="synonym">Vinca rosea</name>
    <dbReference type="NCBI Taxonomy" id="4058"/>
    <lineage>
        <taxon>Eukaryota</taxon>
        <taxon>Viridiplantae</taxon>
        <taxon>Streptophyta</taxon>
        <taxon>Embryophyta</taxon>
        <taxon>Tracheophyta</taxon>
        <taxon>Spermatophyta</taxon>
        <taxon>Magnoliopsida</taxon>
        <taxon>eudicotyledons</taxon>
        <taxon>Gunneridae</taxon>
        <taxon>Pentapetalae</taxon>
        <taxon>asterids</taxon>
        <taxon>lamiids</taxon>
        <taxon>Gentianales</taxon>
        <taxon>Apocynaceae</taxon>
        <taxon>Rauvolfioideae</taxon>
        <taxon>Vinceae</taxon>
        <taxon>Catharanthinae</taxon>
        <taxon>Catharanthus</taxon>
    </lineage>
</organism>
<name>A0ACC0AFG8_CATRO</name>
<dbReference type="EMBL" id="CM044706">
    <property type="protein sequence ID" value="KAI5659331.1"/>
    <property type="molecule type" value="Genomic_DNA"/>
</dbReference>
<keyword evidence="2" id="KW-1185">Reference proteome</keyword>
<reference evidence="2" key="1">
    <citation type="journal article" date="2023" name="Nat. Plants">
        <title>Single-cell RNA sequencing provides a high-resolution roadmap for understanding the multicellular compartmentation of specialized metabolism.</title>
        <authorList>
            <person name="Sun S."/>
            <person name="Shen X."/>
            <person name="Li Y."/>
            <person name="Li Y."/>
            <person name="Wang S."/>
            <person name="Li R."/>
            <person name="Zhang H."/>
            <person name="Shen G."/>
            <person name="Guo B."/>
            <person name="Wei J."/>
            <person name="Xu J."/>
            <person name="St-Pierre B."/>
            <person name="Chen S."/>
            <person name="Sun C."/>
        </authorList>
    </citation>
    <scope>NUCLEOTIDE SEQUENCE [LARGE SCALE GENOMIC DNA]</scope>
</reference>
<evidence type="ECO:0000313" key="2">
    <source>
        <dbReference type="Proteomes" id="UP001060085"/>
    </source>
</evidence>
<protein>
    <submittedName>
        <fullName evidence="1">Uncharacterized protein</fullName>
    </submittedName>
</protein>
<dbReference type="Proteomes" id="UP001060085">
    <property type="component" value="Linkage Group LG06"/>
</dbReference>
<gene>
    <name evidence="1" type="ORF">M9H77_28124</name>
</gene>
<evidence type="ECO:0000313" key="1">
    <source>
        <dbReference type="EMBL" id="KAI5659331.1"/>
    </source>
</evidence>
<accession>A0ACC0AFG8</accession>
<comment type="caution">
    <text evidence="1">The sequence shown here is derived from an EMBL/GenBank/DDBJ whole genome shotgun (WGS) entry which is preliminary data.</text>
</comment>
<sequence length="123" mass="14123">MPTIVETSIEDSLVGSVVSSEEDAFKLYNNHAFRLGFSVLKGNQKFKVGCKTQYLKQFYCYKQGMKSNKGKGEKAYTKVHFHIGCKAMIEFQLNDEGGWTVSRHDVNHDHGFCDLNQRNYMRS</sequence>